<dbReference type="PROSITE" id="PS50293">
    <property type="entry name" value="TPR_REGION"/>
    <property type="match status" value="1"/>
</dbReference>
<dbReference type="PROSITE" id="PS50005">
    <property type="entry name" value="TPR"/>
    <property type="match status" value="4"/>
</dbReference>
<dbReference type="InterPro" id="IPR019734">
    <property type="entry name" value="TPR_rpt"/>
</dbReference>
<evidence type="ECO:0000256" key="1">
    <source>
        <dbReference type="ARBA" id="ARBA00022737"/>
    </source>
</evidence>
<dbReference type="SMART" id="SM00028">
    <property type="entry name" value="TPR"/>
    <property type="match status" value="6"/>
</dbReference>
<dbReference type="PROSITE" id="PS51257">
    <property type="entry name" value="PROKAR_LIPOPROTEIN"/>
    <property type="match status" value="1"/>
</dbReference>
<comment type="caution">
    <text evidence="5">The sequence shown here is derived from an EMBL/GenBank/DDBJ whole genome shotgun (WGS) entry which is preliminary data.</text>
</comment>
<dbReference type="Gene3D" id="1.25.40.10">
    <property type="entry name" value="Tetratricopeptide repeat domain"/>
    <property type="match status" value="3"/>
</dbReference>
<reference evidence="5 6" key="1">
    <citation type="submission" date="2021-05" db="EMBL/GenBank/DDBJ databases">
        <title>Petroleum and Energy Research Collection (APPE): ex situ preservation of microbial diversity associated with the oil industry and exploitation of its biotechnological potential.</title>
        <authorList>
            <person name="Paixao C.T.M."/>
            <person name="Gomes M.B."/>
            <person name="Oliveira V.M."/>
        </authorList>
    </citation>
    <scope>NUCLEOTIDE SEQUENCE [LARGE SCALE GENOMIC DNA]</scope>
    <source>
        <strain evidence="5 6">LIT2</strain>
    </source>
</reference>
<keyword evidence="1" id="KW-0677">Repeat</keyword>
<feature type="chain" id="PRO_5046348033" evidence="4">
    <location>
        <begin position="29"/>
        <end position="321"/>
    </location>
</feature>
<organism evidence="5 6">
    <name type="scientific">Modicisalibacter tunisiensis</name>
    <dbReference type="NCBI Taxonomy" id="390637"/>
    <lineage>
        <taxon>Bacteria</taxon>
        <taxon>Pseudomonadati</taxon>
        <taxon>Pseudomonadota</taxon>
        <taxon>Gammaproteobacteria</taxon>
        <taxon>Oceanospirillales</taxon>
        <taxon>Halomonadaceae</taxon>
        <taxon>Modicisalibacter</taxon>
    </lineage>
</organism>
<proteinExistence type="predicted"/>
<dbReference type="InterPro" id="IPR052346">
    <property type="entry name" value="O-mannosyl-transferase_TMTC"/>
</dbReference>
<dbReference type="PANTHER" id="PTHR44227">
    <property type="match status" value="1"/>
</dbReference>
<dbReference type="RefSeq" id="WP_224420676.1">
    <property type="nucleotide sequence ID" value="NZ_JAGXFD010000001.1"/>
</dbReference>
<feature type="repeat" description="TPR" evidence="3">
    <location>
        <begin position="167"/>
        <end position="200"/>
    </location>
</feature>
<keyword evidence="2 3" id="KW-0802">TPR repeat</keyword>
<dbReference type="PANTHER" id="PTHR44227:SF3">
    <property type="entry name" value="PROTEIN O-MANNOSYL-TRANSFERASE TMTC4"/>
    <property type="match status" value="1"/>
</dbReference>
<evidence type="ECO:0000256" key="4">
    <source>
        <dbReference type="SAM" id="SignalP"/>
    </source>
</evidence>
<keyword evidence="4" id="KW-0732">Signal</keyword>
<keyword evidence="6" id="KW-1185">Reference proteome</keyword>
<protein>
    <submittedName>
        <fullName evidence="5">Tetratricopeptide repeat protein</fullName>
    </submittedName>
</protein>
<sequence>MKMKTKGVKTTGRTLRLLGILAASAWLAGCAGTPQKNTQDEFGVFSDGKSSATYATAFPVGSPEEAYRNGDAAVQSGDYDRALFEYIRGLRLADTPSAEALYKIGYIHYQRDNYRLASLAFRWVLKLEPDNALAGTGLGEVLLKTRHYKEAEKQLRGVVIAHGQAPWRAYNGLGILLDIQGKGEEAEKVYQEALKVNPNSALVLNNLGYSRYLRGDWDGANEALESALRAQPGYELAWRNLGLVHARQGDYDYALEALERSSKPAQAYNDVGYVTMISGDYSRALSFFEEAMRQSPSYYVTASENARNVQRKLNRMSGSAL</sequence>
<evidence type="ECO:0000256" key="3">
    <source>
        <dbReference type="PROSITE-ProRule" id="PRU00339"/>
    </source>
</evidence>
<gene>
    <name evidence="5" type="ORF">KGQ91_07580</name>
</gene>
<name>A0ABS7WZF0_9GAMM</name>
<dbReference type="InterPro" id="IPR011990">
    <property type="entry name" value="TPR-like_helical_dom_sf"/>
</dbReference>
<evidence type="ECO:0000313" key="6">
    <source>
        <dbReference type="Proteomes" id="UP001319883"/>
    </source>
</evidence>
<dbReference type="SUPFAM" id="SSF48452">
    <property type="entry name" value="TPR-like"/>
    <property type="match status" value="1"/>
</dbReference>
<dbReference type="Pfam" id="PF13432">
    <property type="entry name" value="TPR_16"/>
    <property type="match status" value="2"/>
</dbReference>
<feature type="repeat" description="TPR" evidence="3">
    <location>
        <begin position="201"/>
        <end position="234"/>
    </location>
</feature>
<feature type="signal peptide" evidence="4">
    <location>
        <begin position="1"/>
        <end position="28"/>
    </location>
</feature>
<evidence type="ECO:0000256" key="2">
    <source>
        <dbReference type="ARBA" id="ARBA00022803"/>
    </source>
</evidence>
<dbReference type="EMBL" id="JAGXFD010000001">
    <property type="protein sequence ID" value="MBZ9567539.1"/>
    <property type="molecule type" value="Genomic_DNA"/>
</dbReference>
<accession>A0ABS7WZF0</accession>
<feature type="repeat" description="TPR" evidence="3">
    <location>
        <begin position="98"/>
        <end position="131"/>
    </location>
</feature>
<evidence type="ECO:0000313" key="5">
    <source>
        <dbReference type="EMBL" id="MBZ9567539.1"/>
    </source>
</evidence>
<dbReference type="Proteomes" id="UP001319883">
    <property type="component" value="Unassembled WGS sequence"/>
</dbReference>
<feature type="repeat" description="TPR" evidence="3">
    <location>
        <begin position="265"/>
        <end position="298"/>
    </location>
</feature>